<accession>L8GWA4</accession>
<evidence type="ECO:0000256" key="1">
    <source>
        <dbReference type="ARBA" id="ARBA00007637"/>
    </source>
</evidence>
<dbReference type="STRING" id="1257118.L8GWA4"/>
<keyword evidence="6" id="KW-1185">Reference proteome</keyword>
<feature type="transmembrane region" description="Helical" evidence="3">
    <location>
        <begin position="17"/>
        <end position="35"/>
    </location>
</feature>
<organism evidence="5 6">
    <name type="scientific">Acanthamoeba castellanii (strain ATCC 30010 / Neff)</name>
    <dbReference type="NCBI Taxonomy" id="1257118"/>
    <lineage>
        <taxon>Eukaryota</taxon>
        <taxon>Amoebozoa</taxon>
        <taxon>Discosea</taxon>
        <taxon>Longamoebia</taxon>
        <taxon>Centramoebida</taxon>
        <taxon>Acanthamoebidae</taxon>
        <taxon>Acanthamoeba</taxon>
    </lineage>
</organism>
<keyword evidence="3" id="KW-1133">Transmembrane helix</keyword>
<dbReference type="SUPFAM" id="SSF51735">
    <property type="entry name" value="NAD(P)-binding Rossmann-fold domains"/>
    <property type="match status" value="1"/>
</dbReference>
<dbReference type="InterPro" id="IPR036291">
    <property type="entry name" value="NAD(P)-bd_dom_sf"/>
</dbReference>
<keyword evidence="2" id="KW-0520">NAD</keyword>
<evidence type="ECO:0000313" key="6">
    <source>
        <dbReference type="Proteomes" id="UP000011083"/>
    </source>
</evidence>
<dbReference type="PRINTS" id="PR01713">
    <property type="entry name" value="NUCEPIMERASE"/>
</dbReference>
<keyword evidence="3" id="KW-0812">Transmembrane</keyword>
<comment type="similarity">
    <text evidence="1">Belongs to the NAD(P)-dependent epimerase/dehydratase family.</text>
</comment>
<evidence type="ECO:0000259" key="4">
    <source>
        <dbReference type="Pfam" id="PF16363"/>
    </source>
</evidence>
<dbReference type="Pfam" id="PF16363">
    <property type="entry name" value="GDP_Man_Dehyd"/>
    <property type="match status" value="1"/>
</dbReference>
<reference evidence="5 6" key="1">
    <citation type="journal article" date="2013" name="Genome Biol.">
        <title>Genome of Acanthamoeba castellanii highlights extensive lateral gene transfer and early evolution of tyrosine kinase signaling.</title>
        <authorList>
            <person name="Clarke M."/>
            <person name="Lohan A.J."/>
            <person name="Liu B."/>
            <person name="Lagkouvardos I."/>
            <person name="Roy S."/>
            <person name="Zafar N."/>
            <person name="Bertelli C."/>
            <person name="Schilde C."/>
            <person name="Kianianmomeni A."/>
            <person name="Burglin T.R."/>
            <person name="Frech C."/>
            <person name="Turcotte B."/>
            <person name="Kopec K.O."/>
            <person name="Synnott J.M."/>
            <person name="Choo C."/>
            <person name="Paponov I."/>
            <person name="Finkler A."/>
            <person name="Soon Heng Tan C."/>
            <person name="Hutchins A.P."/>
            <person name="Weinmeier T."/>
            <person name="Rattei T."/>
            <person name="Chu J.S."/>
            <person name="Gimenez G."/>
            <person name="Irimia M."/>
            <person name="Rigden D.J."/>
            <person name="Fitzpatrick D.A."/>
            <person name="Lorenzo-Morales J."/>
            <person name="Bateman A."/>
            <person name="Chiu C.H."/>
            <person name="Tang P."/>
            <person name="Hegemann P."/>
            <person name="Fromm H."/>
            <person name="Raoult D."/>
            <person name="Greub G."/>
            <person name="Miranda-Saavedra D."/>
            <person name="Chen N."/>
            <person name="Nash P."/>
            <person name="Ginger M.L."/>
            <person name="Horn M."/>
            <person name="Schaap P."/>
            <person name="Caler L."/>
            <person name="Loftus B."/>
        </authorList>
    </citation>
    <scope>NUCLEOTIDE SEQUENCE [LARGE SCALE GENOMIC DNA]</scope>
    <source>
        <strain evidence="5 6">Neff</strain>
    </source>
</reference>
<gene>
    <name evidence="5" type="ORF">ACA1_042280</name>
</gene>
<dbReference type="OMA" id="GCRHNKV"/>
<dbReference type="GeneID" id="14917599"/>
<dbReference type="RefSeq" id="XP_004338891.1">
    <property type="nucleotide sequence ID" value="XM_004338843.1"/>
</dbReference>
<feature type="domain" description="NAD(P)-binding" evidence="4">
    <location>
        <begin position="72"/>
        <end position="374"/>
    </location>
</feature>
<dbReference type="OrthoDB" id="9402762at2759"/>
<dbReference type="VEuPathDB" id="AmoebaDB:ACA1_042280"/>
<sequence length="385" mass="42909">MHNTGYRPGLRPSRKNWIIAVILLCLGLWLVITVFGTRKSQMRASGDGDDDVDYSTVEVVGKWPEGRKKVVLLTGGAGFIARFLLGRGDDVIIVDEVNDYYDITIKEDNLAFLSSFAKHRLDIADRAGMRAIFDQAQTDGAPITHICHLAARAGVRYSIENPDVYIHSNLQGTLVMLDMARDYTVTNFVFASSSSVYGENKKVPFAETDRVDNPVSPYAATKRACELLAKTYNHLYGIPMSGLRFFTVYGPRGRPDMAPYKFIDAIYNGKPINKFGDGTTSRDYTFVSDVVQGIVATIDMPFAELQLFNLGNSRTINLNRFIEVVEAAVGKKAVINHMPPQPGDVPITFADLRKSKQLLGYDPQVPIEEGIKRMAEWYIEKYGKA</sequence>
<dbReference type="AlphaFoldDB" id="L8GWA4"/>
<dbReference type="Proteomes" id="UP000011083">
    <property type="component" value="Unassembled WGS sequence"/>
</dbReference>
<dbReference type="InterPro" id="IPR016040">
    <property type="entry name" value="NAD(P)-bd_dom"/>
</dbReference>
<dbReference type="EMBL" id="KB007981">
    <property type="protein sequence ID" value="ELR16878.1"/>
    <property type="molecule type" value="Genomic_DNA"/>
</dbReference>
<evidence type="ECO:0000256" key="3">
    <source>
        <dbReference type="SAM" id="Phobius"/>
    </source>
</evidence>
<keyword evidence="3" id="KW-0472">Membrane</keyword>
<proteinExistence type="inferred from homology"/>
<dbReference type="Gene3D" id="3.90.25.10">
    <property type="entry name" value="UDP-galactose 4-epimerase, domain 1"/>
    <property type="match status" value="1"/>
</dbReference>
<dbReference type="PANTHER" id="PTHR43574">
    <property type="entry name" value="EPIMERASE-RELATED"/>
    <property type="match status" value="1"/>
</dbReference>
<dbReference type="Gene3D" id="3.40.50.720">
    <property type="entry name" value="NAD(P)-binding Rossmann-like Domain"/>
    <property type="match status" value="1"/>
</dbReference>
<dbReference type="KEGG" id="acan:ACA1_042280"/>
<name>L8GWA4_ACACF</name>
<evidence type="ECO:0000256" key="2">
    <source>
        <dbReference type="ARBA" id="ARBA00023027"/>
    </source>
</evidence>
<evidence type="ECO:0000313" key="5">
    <source>
        <dbReference type="EMBL" id="ELR16878.1"/>
    </source>
</evidence>
<protein>
    <submittedName>
        <fullName evidence="5">NAD dependent epimerase/dehydratase</fullName>
    </submittedName>
</protein>